<sequence>MIEKNNNKINLKSLLKLSKGDVISIVGAGGKTTLMFSLAEELRRENKVLVTTTTKVYVPKEQQYNYIANNKDEFHYYNHMNNNGIYVYGKEIDHHENKLIGLDCELLQKQLPYFDYILIEADGSKKKSIKGWKDNEPVISHKTNKTIGVFSIENIGKEVNENNVHRLEQFMNITASSKGDIINIAHIMKLIFHPKGLFKDAVGEKILFINKVESENDIVLTKELVENVCKNNNGYIGSIVFQKLL</sequence>
<dbReference type="PATRIC" id="fig|86416.3.peg.397"/>
<gene>
    <name evidence="1" type="ORF">Clopa_0419</name>
</gene>
<protein>
    <submittedName>
        <fullName evidence="1">Putative selenium-dependent hydroxylase accessory protein YqeC</fullName>
    </submittedName>
</protein>
<name>R4K4K2_CLOPA</name>
<accession>R4K4K2</accession>
<dbReference type="EMBL" id="CP003261">
    <property type="protein sequence ID" value="AGK95479.1"/>
    <property type="molecule type" value="Genomic_DNA"/>
</dbReference>
<dbReference type="eggNOG" id="COG1192">
    <property type="taxonomic scope" value="Bacteria"/>
</dbReference>
<evidence type="ECO:0000313" key="2">
    <source>
        <dbReference type="Proteomes" id="UP000013523"/>
    </source>
</evidence>
<dbReference type="KEGG" id="cpas:Clopa_0419"/>
<dbReference type="InterPro" id="IPR017587">
    <property type="entry name" value="YqeC"/>
</dbReference>
<organism evidence="1 2">
    <name type="scientific">Clostridium pasteurianum BC1</name>
    <dbReference type="NCBI Taxonomy" id="86416"/>
    <lineage>
        <taxon>Bacteria</taxon>
        <taxon>Bacillati</taxon>
        <taxon>Bacillota</taxon>
        <taxon>Clostridia</taxon>
        <taxon>Eubacteriales</taxon>
        <taxon>Clostridiaceae</taxon>
        <taxon>Clostridium</taxon>
    </lineage>
</organism>
<dbReference type="STRING" id="86416.Clopa_0419"/>
<evidence type="ECO:0000313" key="1">
    <source>
        <dbReference type="EMBL" id="AGK95479.1"/>
    </source>
</evidence>
<dbReference type="Pfam" id="PF19842">
    <property type="entry name" value="YqeC"/>
    <property type="match status" value="1"/>
</dbReference>
<proteinExistence type="predicted"/>
<dbReference type="HOGENOM" id="CLU_068045_2_1_9"/>
<dbReference type="Proteomes" id="UP000013523">
    <property type="component" value="Chromosome"/>
</dbReference>
<reference evidence="1 2" key="1">
    <citation type="submission" date="2012-01" db="EMBL/GenBank/DDBJ databases">
        <title>Complete sequence of chromosome of Clostridium pasteurianum BC1.</title>
        <authorList>
            <consortium name="US DOE Joint Genome Institute"/>
            <person name="Lucas S."/>
            <person name="Han J."/>
            <person name="Lapidus A."/>
            <person name="Cheng J.-F."/>
            <person name="Goodwin L."/>
            <person name="Pitluck S."/>
            <person name="Peters L."/>
            <person name="Mikhailova N."/>
            <person name="Teshima H."/>
            <person name="Detter J.C."/>
            <person name="Han C."/>
            <person name="Tapia R."/>
            <person name="Land M."/>
            <person name="Hauser L."/>
            <person name="Kyrpides N."/>
            <person name="Ivanova N."/>
            <person name="Pagani I."/>
            <person name="Dunn J."/>
            <person name="Taghavi S."/>
            <person name="Francis A."/>
            <person name="van der Lelie D."/>
            <person name="Woyke T."/>
        </authorList>
    </citation>
    <scope>NUCLEOTIDE SEQUENCE [LARGE SCALE GENOMIC DNA]</scope>
    <source>
        <strain evidence="1 2">BC1</strain>
    </source>
</reference>
<dbReference type="AlphaFoldDB" id="R4K4K2"/>
<dbReference type="NCBIfam" id="TIGR03172">
    <property type="entry name" value="selenium cofactor biosynthesis protein YqeC"/>
    <property type="match status" value="1"/>
</dbReference>
<keyword evidence="2" id="KW-1185">Reference proteome</keyword>